<comment type="caution">
    <text evidence="1">The sequence shown here is derived from an EMBL/GenBank/DDBJ whole genome shotgun (WGS) entry which is preliminary data.</text>
</comment>
<evidence type="ECO:0000313" key="1">
    <source>
        <dbReference type="EMBL" id="GBP05433.1"/>
    </source>
</evidence>
<name>A0A4C1ST75_EUMVA</name>
<evidence type="ECO:0000313" key="2">
    <source>
        <dbReference type="Proteomes" id="UP000299102"/>
    </source>
</evidence>
<keyword evidence="2" id="KW-1185">Reference proteome</keyword>
<accession>A0A4C1ST75</accession>
<reference evidence="1 2" key="1">
    <citation type="journal article" date="2019" name="Commun. Biol.">
        <title>The bagworm genome reveals a unique fibroin gene that provides high tensile strength.</title>
        <authorList>
            <person name="Kono N."/>
            <person name="Nakamura H."/>
            <person name="Ohtoshi R."/>
            <person name="Tomita M."/>
            <person name="Numata K."/>
            <person name="Arakawa K."/>
        </authorList>
    </citation>
    <scope>NUCLEOTIDE SEQUENCE [LARGE SCALE GENOMIC DNA]</scope>
</reference>
<gene>
    <name evidence="1" type="ORF">EVAR_2967_1</name>
</gene>
<sequence>MQDRLEKCKATSSRRACDIVMGMENGREAITLCDAPQVLTAAMLKITQSINFQEKVPRRAHGTKIEVYETYAFHTGSVRTTSGVVKDYRHQCGDRVHDQQLNGLSKA</sequence>
<dbReference type="Proteomes" id="UP000299102">
    <property type="component" value="Unassembled WGS sequence"/>
</dbReference>
<organism evidence="1 2">
    <name type="scientific">Eumeta variegata</name>
    <name type="common">Bagworm moth</name>
    <name type="synonym">Eumeta japonica</name>
    <dbReference type="NCBI Taxonomy" id="151549"/>
    <lineage>
        <taxon>Eukaryota</taxon>
        <taxon>Metazoa</taxon>
        <taxon>Ecdysozoa</taxon>
        <taxon>Arthropoda</taxon>
        <taxon>Hexapoda</taxon>
        <taxon>Insecta</taxon>
        <taxon>Pterygota</taxon>
        <taxon>Neoptera</taxon>
        <taxon>Endopterygota</taxon>
        <taxon>Lepidoptera</taxon>
        <taxon>Glossata</taxon>
        <taxon>Ditrysia</taxon>
        <taxon>Tineoidea</taxon>
        <taxon>Psychidae</taxon>
        <taxon>Oiketicinae</taxon>
        <taxon>Eumeta</taxon>
    </lineage>
</organism>
<proteinExistence type="predicted"/>
<dbReference type="EMBL" id="BGZK01000018">
    <property type="protein sequence ID" value="GBP05433.1"/>
    <property type="molecule type" value="Genomic_DNA"/>
</dbReference>
<dbReference type="AlphaFoldDB" id="A0A4C1ST75"/>
<protein>
    <submittedName>
        <fullName evidence="1">Uncharacterized protein</fullName>
    </submittedName>
</protein>